<gene>
    <name evidence="1" type="ORF">UFOPK1740_00105</name>
</gene>
<accession>A0A6J6DZI2</accession>
<name>A0A6J6DZI2_9ZZZZ</name>
<dbReference type="PANTHER" id="PTHR21485">
    <property type="entry name" value="HAD SUPERFAMILY MEMBERS CMAS AND KDSC"/>
    <property type="match status" value="1"/>
</dbReference>
<dbReference type="Pfam" id="PF02348">
    <property type="entry name" value="CTP_transf_3"/>
    <property type="match status" value="1"/>
</dbReference>
<organism evidence="1">
    <name type="scientific">freshwater metagenome</name>
    <dbReference type="NCBI Taxonomy" id="449393"/>
    <lineage>
        <taxon>unclassified sequences</taxon>
        <taxon>metagenomes</taxon>
        <taxon>ecological metagenomes</taxon>
    </lineage>
</organism>
<dbReference type="GO" id="GO:0008781">
    <property type="term" value="F:N-acylneuraminate cytidylyltransferase activity"/>
    <property type="evidence" value="ECO:0007669"/>
    <property type="project" value="TreeGrafter"/>
</dbReference>
<dbReference type="CDD" id="cd02513">
    <property type="entry name" value="CMP-NeuAc_Synthase"/>
    <property type="match status" value="1"/>
</dbReference>
<dbReference type="SUPFAM" id="SSF53448">
    <property type="entry name" value="Nucleotide-diphospho-sugar transferases"/>
    <property type="match status" value="1"/>
</dbReference>
<proteinExistence type="predicted"/>
<dbReference type="Gene3D" id="3.90.550.10">
    <property type="entry name" value="Spore Coat Polysaccharide Biosynthesis Protein SpsA, Chain A"/>
    <property type="match status" value="1"/>
</dbReference>
<reference evidence="1" key="1">
    <citation type="submission" date="2020-05" db="EMBL/GenBank/DDBJ databases">
        <authorList>
            <person name="Chiriac C."/>
            <person name="Salcher M."/>
            <person name="Ghai R."/>
            <person name="Kavagutti S V."/>
        </authorList>
    </citation>
    <scope>NUCLEOTIDE SEQUENCE</scope>
</reference>
<evidence type="ECO:0000313" key="1">
    <source>
        <dbReference type="EMBL" id="CAB4569600.1"/>
    </source>
</evidence>
<dbReference type="InterPro" id="IPR050793">
    <property type="entry name" value="CMP-NeuNAc_synthase"/>
</dbReference>
<dbReference type="EMBL" id="CAEZTU010000002">
    <property type="protein sequence ID" value="CAB4569600.1"/>
    <property type="molecule type" value="Genomic_DNA"/>
</dbReference>
<dbReference type="InterPro" id="IPR029044">
    <property type="entry name" value="Nucleotide-diphossugar_trans"/>
</dbReference>
<dbReference type="InterPro" id="IPR003329">
    <property type="entry name" value="Cytidylyl_trans"/>
</dbReference>
<dbReference type="PANTHER" id="PTHR21485:SF6">
    <property type="entry name" value="N-ACYLNEURAMINATE CYTIDYLYLTRANSFERASE-RELATED"/>
    <property type="match status" value="1"/>
</dbReference>
<protein>
    <submittedName>
        <fullName evidence="1">Unannotated protein</fullName>
    </submittedName>
</protein>
<dbReference type="AlphaFoldDB" id="A0A6J6DZI2"/>
<sequence>MKTVAFIFARSGSKGLPKKNTKLLAGKPLIAYSIEQALSVKRIERVIVSTDSDEIAQIASNFGAEIPFLRPIELALDDTPEILAWKHGLEFLQATSGSLPEVMVSLPPTSPLRSREDIENCLDEFYKKEADVVITVTDAHRNPYFNMVKTNVDGNVNLVNYTDSTITRRQDAPQIYDVTTLCYVARPEFVMKHNSIFEGRVKAVHVPVERSIDIDSLLDFEIAEFLINKQRNFS</sequence>